<gene>
    <name evidence="16" type="ORF">PEGY_LOCUS10839</name>
</gene>
<dbReference type="InterPro" id="IPR029070">
    <property type="entry name" value="Chitinase_insertion_sf"/>
</dbReference>
<evidence type="ECO:0000259" key="15">
    <source>
        <dbReference type="PROSITE" id="PS51910"/>
    </source>
</evidence>
<dbReference type="EC" id="3.2.1.14" evidence="3"/>
<keyword evidence="7" id="KW-0843">Virulence</keyword>
<keyword evidence="5 12" id="KW-0378">Hydrolase</keyword>
<evidence type="ECO:0000256" key="12">
    <source>
        <dbReference type="RuleBase" id="RU000489"/>
    </source>
</evidence>
<dbReference type="GO" id="GO:0008843">
    <property type="term" value="F:endochitinase activity"/>
    <property type="evidence" value="ECO:0007669"/>
    <property type="project" value="UniProtKB-EC"/>
</dbReference>
<evidence type="ECO:0000256" key="10">
    <source>
        <dbReference type="ARBA" id="ARBA00023326"/>
    </source>
</evidence>
<feature type="domain" description="GH18" evidence="15">
    <location>
        <begin position="104"/>
        <end position="475"/>
    </location>
</feature>
<dbReference type="EMBL" id="CAJVRC010000905">
    <property type="protein sequence ID" value="CAG8910037.1"/>
    <property type="molecule type" value="Genomic_DNA"/>
</dbReference>
<keyword evidence="17" id="KW-1185">Reference proteome</keyword>
<comment type="similarity">
    <text evidence="2">Belongs to the glycosyl hydrolase 18 family. Chitinase class V subfamily.</text>
</comment>
<dbReference type="PROSITE" id="PS50941">
    <property type="entry name" value="CHIT_BIND_I_2"/>
    <property type="match status" value="1"/>
</dbReference>
<dbReference type="Gene3D" id="3.30.60.10">
    <property type="entry name" value="Endochitinase-like"/>
    <property type="match status" value="1"/>
</dbReference>
<dbReference type="Gene3D" id="3.10.50.10">
    <property type="match status" value="1"/>
</dbReference>
<dbReference type="Gene3D" id="3.20.20.80">
    <property type="entry name" value="Glycosidases"/>
    <property type="match status" value="1"/>
</dbReference>
<evidence type="ECO:0000256" key="5">
    <source>
        <dbReference type="ARBA" id="ARBA00022801"/>
    </source>
</evidence>
<dbReference type="SMART" id="SM00636">
    <property type="entry name" value="Glyco_18"/>
    <property type="match status" value="1"/>
</dbReference>
<dbReference type="SUPFAM" id="SSF54556">
    <property type="entry name" value="Chitinase insertion domain"/>
    <property type="match status" value="1"/>
</dbReference>
<keyword evidence="13" id="KW-1133">Transmembrane helix</keyword>
<dbReference type="PROSITE" id="PS51910">
    <property type="entry name" value="GH18_2"/>
    <property type="match status" value="1"/>
</dbReference>
<dbReference type="InterPro" id="IPR017853">
    <property type="entry name" value="GH"/>
</dbReference>
<evidence type="ECO:0000256" key="4">
    <source>
        <dbReference type="ARBA" id="ARBA00022669"/>
    </source>
</evidence>
<dbReference type="InterPro" id="IPR011583">
    <property type="entry name" value="Chitinase_II/V-like_cat"/>
</dbReference>
<evidence type="ECO:0000256" key="6">
    <source>
        <dbReference type="ARBA" id="ARBA00023024"/>
    </source>
</evidence>
<evidence type="ECO:0000256" key="3">
    <source>
        <dbReference type="ARBA" id="ARBA00012729"/>
    </source>
</evidence>
<protein>
    <recommendedName>
        <fullName evidence="3">chitinase</fullName>
        <ecNumber evidence="3">3.2.1.14</ecNumber>
    </recommendedName>
</protein>
<keyword evidence="11" id="KW-1015">Disulfide bond</keyword>
<keyword evidence="4 11" id="KW-0147">Chitin-binding</keyword>
<dbReference type="GO" id="GO:0000272">
    <property type="term" value="P:polysaccharide catabolic process"/>
    <property type="evidence" value="ECO:0007669"/>
    <property type="project" value="UniProtKB-KW"/>
</dbReference>
<keyword evidence="13" id="KW-0812">Transmembrane</keyword>
<dbReference type="PROSITE" id="PS01095">
    <property type="entry name" value="GH18_1"/>
    <property type="match status" value="1"/>
</dbReference>
<keyword evidence="13" id="KW-0472">Membrane</keyword>
<evidence type="ECO:0000313" key="17">
    <source>
        <dbReference type="Proteomes" id="UP001154252"/>
    </source>
</evidence>
<organism evidence="16 17">
    <name type="scientific">Penicillium egyptiacum</name>
    <dbReference type="NCBI Taxonomy" id="1303716"/>
    <lineage>
        <taxon>Eukaryota</taxon>
        <taxon>Fungi</taxon>
        <taxon>Dikarya</taxon>
        <taxon>Ascomycota</taxon>
        <taxon>Pezizomycotina</taxon>
        <taxon>Eurotiomycetes</taxon>
        <taxon>Eurotiomycetidae</taxon>
        <taxon>Eurotiales</taxon>
        <taxon>Aspergillaceae</taxon>
        <taxon>Penicillium</taxon>
    </lineage>
</organism>
<name>A0A9W4P9Y5_9EURO</name>
<dbReference type="CDD" id="cd00035">
    <property type="entry name" value="ChtBD1"/>
    <property type="match status" value="1"/>
</dbReference>
<dbReference type="Pfam" id="PF00704">
    <property type="entry name" value="Glyco_hydro_18"/>
    <property type="match status" value="1"/>
</dbReference>
<accession>A0A9W4P9Y5</accession>
<dbReference type="PANTHER" id="PTHR11177">
    <property type="entry name" value="CHITINASE"/>
    <property type="match status" value="1"/>
</dbReference>
<evidence type="ECO:0000256" key="9">
    <source>
        <dbReference type="ARBA" id="ARBA00023295"/>
    </source>
</evidence>
<evidence type="ECO:0000256" key="2">
    <source>
        <dbReference type="ARBA" id="ARBA00008682"/>
    </source>
</evidence>
<dbReference type="GO" id="GO:0008061">
    <property type="term" value="F:chitin binding"/>
    <property type="evidence" value="ECO:0007669"/>
    <property type="project" value="UniProtKB-UniRule"/>
</dbReference>
<dbReference type="InterPro" id="IPR036861">
    <property type="entry name" value="Endochitinase-like_sf"/>
</dbReference>
<dbReference type="GO" id="GO:0006032">
    <property type="term" value="P:chitin catabolic process"/>
    <property type="evidence" value="ECO:0007669"/>
    <property type="project" value="UniProtKB-KW"/>
</dbReference>
<evidence type="ECO:0000256" key="13">
    <source>
        <dbReference type="SAM" id="Phobius"/>
    </source>
</evidence>
<evidence type="ECO:0000256" key="11">
    <source>
        <dbReference type="PROSITE-ProRule" id="PRU00261"/>
    </source>
</evidence>
<comment type="catalytic activity">
    <reaction evidence="1">
        <text>Random endo-hydrolysis of N-acetyl-beta-D-glucosaminide (1-&gt;4)-beta-linkages in chitin and chitodextrins.</text>
        <dbReference type="EC" id="3.2.1.14"/>
    </reaction>
</comment>
<comment type="caution">
    <text evidence="16">The sequence shown here is derived from an EMBL/GenBank/DDBJ whole genome shotgun (WGS) entry which is preliminary data.</text>
</comment>
<reference evidence="16" key="1">
    <citation type="submission" date="2021-07" db="EMBL/GenBank/DDBJ databases">
        <authorList>
            <person name="Branca A.L. A."/>
        </authorList>
    </citation>
    <scope>NUCLEOTIDE SEQUENCE</scope>
</reference>
<evidence type="ECO:0000259" key="14">
    <source>
        <dbReference type="PROSITE" id="PS50941"/>
    </source>
</evidence>
<evidence type="ECO:0000256" key="7">
    <source>
        <dbReference type="ARBA" id="ARBA00023026"/>
    </source>
</evidence>
<feature type="transmembrane region" description="Helical" evidence="13">
    <location>
        <begin position="12"/>
        <end position="34"/>
    </location>
</feature>
<proteinExistence type="inferred from homology"/>
<sequence>MPSNSRRVERRLYNRQIFSCFLLVPIAIFAFFVFQNANLPRLPARFSTSHNLQDSSFVKDGETGELESRNYTRLDRRATDVNQDQSYTCTKDKPCSNGACCGESGVCGYGPTYCGTGCTSNCDAHAPCGQYSKSGISTCSLNVCCSQYGFCGTTSFQIVPMPGGSWELIYQVADAKKRNADLRVWLSIGGWTFSDNDTTTQPVFGEIAASSNLRELFAANVYSFMVQHGFDGVDLDWEYPGAGDRGGEEVDVANYPLLMQAIRSRFDDEEKDFEISFTAPSSYWYLQWFDLPKLLKYADYVNLMTYDLHGVWDKHDPFGSHIYAHTNLTEIDDSLALLWRNDVDPQKVNLGLAFYGRTFELDDPSCFTPGCTFSGAGAEGRDTSTAGILSYSEIQDLINSNEGSIFTTYDPEAGVNYMVYDRGTSWVSFDDKRTFQQKIDFANARGLNGLFIWAIDLDDDTFTALKSVTGKDLAPIVRESATLNYFDIDKCFTTPCGVDCADSFITMTDLTTAKLHPECLNGQKRQYCCPPWGAPDPSTCTWRGDGVNCRGQCNVGEVLLNSNKCGDSHSSECCISGEKAFCCPATSGAAAVSACETVNWSWQSCPAERPQQLGKVDNRALCCPKQPAFSNCAWHGSYLTCSGNRCPEGQVELAQNTNGRGGSGFTGCLPGRKQVFCCDPPFNGTAFLPVSLDNLFPEDLPAASPPVYYEAFDHSAEEWAEEYPHFDSSYTDDPNREPFAWTIMVGAEADVQSLRKRDGSHLETFNCPNPAKDDYNMQTFNAVCTVEGDDNNCEHIALGSVHGTIIRLPEECGPDEWVRVVSFREVDHSVPSRLSKRLTESPKVYEIKYDYNLRHLRRDGGEVYVRFDASVHPGYWDEIISSSPSGSVEKRSSNDWRQFHLDWFEHKLSKRGWGTSDSWWLDRFNALLDSHSNYGLQKQFHFEQILYNAAKPCPPTTAQVTAKVAGDLSVRLDYGISLIGTLRNFDFSEAYAFFNLDGLEVDSMASLDANAAFRYESEKLQLFDQWDPFAGSFNIKGLFTVGPYFDTTAQIRGAATMSGKVTTGLGLITSQPFTYMFPQSMNRFPSSSIIRPAVLTTSVEAYSKANITADGSITLTMVPSLGFQIQLYAFGERLVNTRVSTSFSNSATVRVGAGTGSDVLCGGASYGVDYSLDIDITIENPLPGWDSGTQSISVYAIDKELSPMTCYPWKVSTSKRDTGLRAISNNSTTSSLARGLAKRAETSSSVLFPDIFGGALRCPNKKKTPTGDCNASIPGWGGAGSTDTLVSKRDEEDYLSGIISPGVKIGPHENTRNFHVLEKRDRKSFEFCQGDAFMIAWAPVFPESSTLIKNVATNPFFTYGPLNPDDCDDYSYGRVPTPPQADSKNWATEHVLEWQLLADFWLDMTDKSVTDTFDDPRTKSPTTKPIKICKYLRFWWYTQLIPLPNLETARPVDLVAQAFPGTNNFRNELMLIDKFTNGAKMALWGDVEVRKDTTMQNYLKGNEGRDFNDAVNICKRVIFAMKYMTDALVSQTLVTQATRVGDYFDQVEKALSEYDDPSWNREPYKIQDYGDKWRDFMYGQWPLMVKKQKDFLDRNVKVINDYFQYDPNNAPDADGDTTMGGTEDNDKVVKRLEALNEAFNAMPNSFPNPFPASWQFT</sequence>
<feature type="disulfide bond" evidence="11">
    <location>
        <begin position="95"/>
        <end position="107"/>
    </location>
</feature>
<keyword evidence="8" id="KW-0119">Carbohydrate metabolism</keyword>
<evidence type="ECO:0000256" key="8">
    <source>
        <dbReference type="ARBA" id="ARBA00023277"/>
    </source>
</evidence>
<dbReference type="SMART" id="SM00270">
    <property type="entry name" value="ChtBD1"/>
    <property type="match status" value="2"/>
</dbReference>
<evidence type="ECO:0000256" key="1">
    <source>
        <dbReference type="ARBA" id="ARBA00000822"/>
    </source>
</evidence>
<dbReference type="PANTHER" id="PTHR11177:SF397">
    <property type="entry name" value="CHITINASE"/>
    <property type="match status" value="1"/>
</dbReference>
<feature type="disulfide bond" evidence="11">
    <location>
        <begin position="100"/>
        <end position="114"/>
    </location>
</feature>
<evidence type="ECO:0000313" key="16">
    <source>
        <dbReference type="EMBL" id="CAG8910037.1"/>
    </source>
</evidence>
<keyword evidence="9 12" id="KW-0326">Glycosidase</keyword>
<dbReference type="SUPFAM" id="SSF51445">
    <property type="entry name" value="(Trans)glycosidases"/>
    <property type="match status" value="1"/>
</dbReference>
<dbReference type="Proteomes" id="UP001154252">
    <property type="component" value="Unassembled WGS sequence"/>
</dbReference>
<feature type="domain" description="Chitin-binding type-1" evidence="14">
    <location>
        <begin position="86"/>
        <end position="124"/>
    </location>
</feature>
<dbReference type="InterPro" id="IPR001223">
    <property type="entry name" value="Glyco_hydro18_cat"/>
</dbReference>
<dbReference type="OrthoDB" id="73875at2759"/>
<keyword evidence="10" id="KW-0624">Polysaccharide degradation</keyword>
<comment type="caution">
    <text evidence="11">Lacks conserved residue(s) required for the propagation of feature annotation.</text>
</comment>
<keyword evidence="6" id="KW-0146">Chitin degradation</keyword>
<dbReference type="InterPro" id="IPR001002">
    <property type="entry name" value="Chitin-bd_1"/>
</dbReference>
<dbReference type="InterPro" id="IPR001579">
    <property type="entry name" value="Glyco_hydro_18_chit_AS"/>
</dbReference>
<dbReference type="InterPro" id="IPR050314">
    <property type="entry name" value="Glycosyl_Hydrlase_18"/>
</dbReference>
<feature type="disulfide bond" evidence="11">
    <location>
        <begin position="118"/>
        <end position="122"/>
    </location>
</feature>